<accession>A0A0F9QV61</accession>
<feature type="transmembrane region" description="Helical" evidence="1">
    <location>
        <begin position="20"/>
        <end position="37"/>
    </location>
</feature>
<keyword evidence="1" id="KW-0812">Transmembrane</keyword>
<reference evidence="2" key="1">
    <citation type="journal article" date="2015" name="Nature">
        <title>Complex archaea that bridge the gap between prokaryotes and eukaryotes.</title>
        <authorList>
            <person name="Spang A."/>
            <person name="Saw J.H."/>
            <person name="Jorgensen S.L."/>
            <person name="Zaremba-Niedzwiedzka K."/>
            <person name="Martijn J."/>
            <person name="Lind A.E."/>
            <person name="van Eijk R."/>
            <person name="Schleper C."/>
            <person name="Guy L."/>
            <person name="Ettema T.J."/>
        </authorList>
    </citation>
    <scope>NUCLEOTIDE SEQUENCE</scope>
</reference>
<keyword evidence="1" id="KW-0472">Membrane</keyword>
<gene>
    <name evidence="2" type="ORF">LCGC14_0969690</name>
</gene>
<protein>
    <submittedName>
        <fullName evidence="2">Uncharacterized protein</fullName>
    </submittedName>
</protein>
<proteinExistence type="predicted"/>
<comment type="caution">
    <text evidence="2">The sequence shown here is derived from an EMBL/GenBank/DDBJ whole genome shotgun (WGS) entry which is preliminary data.</text>
</comment>
<sequence>MAFFNLRRSRHNGSVLAMKFPIVTVTLVSAALLLVLWDQTRDQPQPVDASRFTDLSKNPVVLGTAVDWVVTQVPVLCEQATGQTNGDEGYSACVTRAKARSSACRRGVYDHFPSIVASDAVFRDMSITLIDCFVRKSK</sequence>
<organism evidence="2">
    <name type="scientific">marine sediment metagenome</name>
    <dbReference type="NCBI Taxonomy" id="412755"/>
    <lineage>
        <taxon>unclassified sequences</taxon>
        <taxon>metagenomes</taxon>
        <taxon>ecological metagenomes</taxon>
    </lineage>
</organism>
<evidence type="ECO:0000313" key="2">
    <source>
        <dbReference type="EMBL" id="KKN17051.1"/>
    </source>
</evidence>
<evidence type="ECO:0000256" key="1">
    <source>
        <dbReference type="SAM" id="Phobius"/>
    </source>
</evidence>
<keyword evidence="1" id="KW-1133">Transmembrane helix</keyword>
<name>A0A0F9QV61_9ZZZZ</name>
<dbReference type="EMBL" id="LAZR01003561">
    <property type="protein sequence ID" value="KKN17051.1"/>
    <property type="molecule type" value="Genomic_DNA"/>
</dbReference>
<dbReference type="AlphaFoldDB" id="A0A0F9QV61"/>